<evidence type="ECO:0000313" key="4">
    <source>
        <dbReference type="EMBL" id="RTH00075.1"/>
    </source>
</evidence>
<evidence type="ECO:0000256" key="2">
    <source>
        <dbReference type="ARBA" id="ARBA00023002"/>
    </source>
</evidence>
<gene>
    <name evidence="5" type="ORF">CSW14_04105</name>
    <name evidence="4" type="ORF">CSW45_14135</name>
</gene>
<comment type="caution">
    <text evidence="5">The sequence shown here is derived from an EMBL/GenBank/DDBJ whole genome shotgun (WGS) entry which is preliminary data.</text>
</comment>
<dbReference type="SUPFAM" id="SSF51735">
    <property type="entry name" value="NAD(P)-binding Rossmann-fold domains"/>
    <property type="match status" value="1"/>
</dbReference>
<evidence type="ECO:0000256" key="1">
    <source>
        <dbReference type="ARBA" id="ARBA00006484"/>
    </source>
</evidence>
<dbReference type="PANTHER" id="PTHR42760">
    <property type="entry name" value="SHORT-CHAIN DEHYDROGENASES/REDUCTASES FAMILY MEMBER"/>
    <property type="match status" value="1"/>
</dbReference>
<accession>A0A430VTJ5</accession>
<dbReference type="InterPro" id="IPR057326">
    <property type="entry name" value="KR_dom"/>
</dbReference>
<dbReference type="Proteomes" id="UP000286910">
    <property type="component" value="Unassembled WGS sequence"/>
</dbReference>
<dbReference type="PRINTS" id="PR00081">
    <property type="entry name" value="GDHRDH"/>
</dbReference>
<proteinExistence type="inferred from homology"/>
<dbReference type="Proteomes" id="UP000287467">
    <property type="component" value="Unassembled WGS sequence"/>
</dbReference>
<dbReference type="Pfam" id="PF13561">
    <property type="entry name" value="adh_short_C2"/>
    <property type="match status" value="1"/>
</dbReference>
<dbReference type="AlphaFoldDB" id="A0A430VTJ5"/>
<dbReference type="EMBL" id="PEMW01000104">
    <property type="protein sequence ID" value="RTI57981.1"/>
    <property type="molecule type" value="Genomic_DNA"/>
</dbReference>
<feature type="domain" description="Ketoreductase" evidence="3">
    <location>
        <begin position="7"/>
        <end position="185"/>
    </location>
</feature>
<comment type="similarity">
    <text evidence="1">Belongs to the short-chain dehydrogenases/reductases (SDR) family.</text>
</comment>
<sequence length="263" mass="27043">MGRLSGKTILVTGAASGMGRAALDLFAREGASLVAVDREERLLAEAVAALEAEAIAVVADVSDPKAVEAVFAEALEEFGRLHGVAHFAGVAHSALSWNLPLEAWEKVLRVNLTGSFLVARKAGEVLEEGGSLVLTGSVAGLGAFGLAHYAAGKLGVVGLARTLALELARKGVRVNVLLPGLIQTPMTAGLPPWAWEQEVGASPLGRAGRPEEVAQAALFLLSEESAYITGQALYVDGGRSIVGPPGLPPGFGPKGGERHAHVL</sequence>
<name>A0A430VTJ5_THESC</name>
<evidence type="ECO:0000313" key="6">
    <source>
        <dbReference type="Proteomes" id="UP000286910"/>
    </source>
</evidence>
<dbReference type="PANTHER" id="PTHR42760:SF133">
    <property type="entry name" value="3-OXOACYL-[ACYL-CARRIER-PROTEIN] REDUCTASE"/>
    <property type="match status" value="1"/>
</dbReference>
<dbReference type="InterPro" id="IPR002347">
    <property type="entry name" value="SDR_fam"/>
</dbReference>
<dbReference type="FunFam" id="3.40.50.720:FF:000084">
    <property type="entry name" value="Short-chain dehydrogenase reductase"/>
    <property type="match status" value="1"/>
</dbReference>
<organism evidence="5 7">
    <name type="scientific">Thermus scotoductus</name>
    <dbReference type="NCBI Taxonomy" id="37636"/>
    <lineage>
        <taxon>Bacteria</taxon>
        <taxon>Thermotogati</taxon>
        <taxon>Deinococcota</taxon>
        <taxon>Deinococci</taxon>
        <taxon>Thermales</taxon>
        <taxon>Thermaceae</taxon>
        <taxon>Thermus</taxon>
    </lineage>
</organism>
<dbReference type="GO" id="GO:0016616">
    <property type="term" value="F:oxidoreductase activity, acting on the CH-OH group of donors, NAD or NADP as acceptor"/>
    <property type="evidence" value="ECO:0007669"/>
    <property type="project" value="UniProtKB-ARBA"/>
</dbReference>
<dbReference type="EMBL" id="PELR01000405">
    <property type="protein sequence ID" value="RTH00075.1"/>
    <property type="molecule type" value="Genomic_DNA"/>
</dbReference>
<evidence type="ECO:0000259" key="3">
    <source>
        <dbReference type="SMART" id="SM00822"/>
    </source>
</evidence>
<protein>
    <submittedName>
        <fullName evidence="5">3-oxoacyl-ACP reductase</fullName>
    </submittedName>
</protein>
<evidence type="ECO:0000313" key="7">
    <source>
        <dbReference type="Proteomes" id="UP000287467"/>
    </source>
</evidence>
<dbReference type="Gene3D" id="3.40.50.720">
    <property type="entry name" value="NAD(P)-binding Rossmann-like Domain"/>
    <property type="match status" value="1"/>
</dbReference>
<dbReference type="InterPro" id="IPR036291">
    <property type="entry name" value="NAD(P)-bd_dom_sf"/>
</dbReference>
<evidence type="ECO:0000313" key="5">
    <source>
        <dbReference type="EMBL" id="RTI57981.1"/>
    </source>
</evidence>
<dbReference type="RefSeq" id="WP_126177494.1">
    <property type="nucleotide sequence ID" value="NZ_PELN01000024.1"/>
</dbReference>
<keyword evidence="2" id="KW-0560">Oxidoreductase</keyword>
<reference evidence="6 7" key="1">
    <citation type="journal article" date="2019" name="Extremophiles">
        <title>Biogeography of thermophiles and predominance of Thermus scotoductus in domestic water heaters.</title>
        <authorList>
            <person name="Wilpiszeski R.L."/>
            <person name="Zhang Z."/>
            <person name="House C.H."/>
        </authorList>
    </citation>
    <scope>NUCLEOTIDE SEQUENCE [LARGE SCALE GENOMIC DNA]</scope>
    <source>
        <strain evidence="5 7">1_S1</strain>
        <strain evidence="4 6">32_S32</strain>
    </source>
</reference>
<dbReference type="SMART" id="SM00822">
    <property type="entry name" value="PKS_KR"/>
    <property type="match status" value="1"/>
</dbReference>